<keyword evidence="11 14" id="KW-0472">Membrane</keyword>
<evidence type="ECO:0000256" key="5">
    <source>
        <dbReference type="ARBA" id="ARBA00022660"/>
    </source>
</evidence>
<dbReference type="InterPro" id="IPR036257">
    <property type="entry name" value="Cyt_c_oxidase_su2_TM_sf"/>
</dbReference>
<dbReference type="GO" id="GO:0004129">
    <property type="term" value="F:cytochrome-c oxidase activity"/>
    <property type="evidence" value="ECO:0007669"/>
    <property type="project" value="UniProtKB-UniRule"/>
</dbReference>
<keyword evidence="9 15" id="KW-1133">Transmembrane helix</keyword>
<dbReference type="AlphaFoldDB" id="A0A1M5RYQ7"/>
<keyword evidence="12" id="KW-0564">Palmitate</keyword>
<evidence type="ECO:0000313" key="18">
    <source>
        <dbReference type="EMBL" id="SHH31340.1"/>
    </source>
</evidence>
<keyword evidence="8 14" id="KW-0249">Electron transport</keyword>
<dbReference type="Pfam" id="PF06481">
    <property type="entry name" value="COX_ARM"/>
    <property type="match status" value="1"/>
</dbReference>
<evidence type="ECO:0000259" key="16">
    <source>
        <dbReference type="PROSITE" id="PS50857"/>
    </source>
</evidence>
<feature type="domain" description="Cytochrome oxidase subunit II transmembrane region profile" evidence="17">
    <location>
        <begin position="17"/>
        <end position="114"/>
    </location>
</feature>
<dbReference type="SUPFAM" id="SSF49503">
    <property type="entry name" value="Cupredoxins"/>
    <property type="match status" value="1"/>
</dbReference>
<dbReference type="RefSeq" id="WP_084083518.1">
    <property type="nucleotide sequence ID" value="NZ_FQWZ01000008.1"/>
</dbReference>
<dbReference type="Proteomes" id="UP000199758">
    <property type="component" value="Unassembled WGS sequence"/>
</dbReference>
<dbReference type="PIRSF" id="PIRSF000292">
    <property type="entry name" value="Ubi_od_II"/>
    <property type="match status" value="1"/>
</dbReference>
<evidence type="ECO:0000256" key="8">
    <source>
        <dbReference type="ARBA" id="ARBA00022982"/>
    </source>
</evidence>
<dbReference type="InterPro" id="IPR010514">
    <property type="entry name" value="COX_ARM"/>
</dbReference>
<reference evidence="18 19" key="1">
    <citation type="submission" date="2016-11" db="EMBL/GenBank/DDBJ databases">
        <authorList>
            <person name="Jaros S."/>
            <person name="Januszkiewicz K."/>
            <person name="Wedrychowicz H."/>
        </authorList>
    </citation>
    <scope>NUCLEOTIDE SEQUENCE [LARGE SCALE GENOMIC DNA]</scope>
    <source>
        <strain evidence="18 19">CGMCC 1.7049</strain>
    </source>
</reference>
<dbReference type="SUPFAM" id="SSF81464">
    <property type="entry name" value="Cytochrome c oxidase subunit II-like, transmembrane region"/>
    <property type="match status" value="1"/>
</dbReference>
<keyword evidence="5 14" id="KW-0679">Respiratory chain</keyword>
<evidence type="ECO:0000256" key="4">
    <source>
        <dbReference type="ARBA" id="ARBA00022475"/>
    </source>
</evidence>
<evidence type="ECO:0000256" key="10">
    <source>
        <dbReference type="ARBA" id="ARBA00023002"/>
    </source>
</evidence>
<evidence type="ECO:0000256" key="1">
    <source>
        <dbReference type="ARBA" id="ARBA00004651"/>
    </source>
</evidence>
<dbReference type="PROSITE" id="PS50857">
    <property type="entry name" value="COX2_CUA"/>
    <property type="match status" value="1"/>
</dbReference>
<dbReference type="InterPro" id="IPR034227">
    <property type="entry name" value="CuRO_UO_II"/>
</dbReference>
<dbReference type="NCBIfam" id="TIGR01433">
    <property type="entry name" value="CyoA"/>
    <property type="match status" value="1"/>
</dbReference>
<evidence type="ECO:0000256" key="14">
    <source>
        <dbReference type="PIRNR" id="PIRNR000292"/>
    </source>
</evidence>
<evidence type="ECO:0000256" key="13">
    <source>
        <dbReference type="ARBA" id="ARBA00023288"/>
    </source>
</evidence>
<dbReference type="InterPro" id="IPR002429">
    <property type="entry name" value="CcO_II-like_C"/>
</dbReference>
<dbReference type="GO" id="GO:0005507">
    <property type="term" value="F:copper ion binding"/>
    <property type="evidence" value="ECO:0007669"/>
    <property type="project" value="InterPro"/>
</dbReference>
<evidence type="ECO:0000256" key="6">
    <source>
        <dbReference type="ARBA" id="ARBA00022692"/>
    </source>
</evidence>
<keyword evidence="7" id="KW-0732">Signal</keyword>
<keyword evidence="19" id="KW-1185">Reference proteome</keyword>
<dbReference type="GO" id="GO:0009486">
    <property type="term" value="F:cytochrome bo3 ubiquinol oxidase activity"/>
    <property type="evidence" value="ECO:0007669"/>
    <property type="project" value="InterPro"/>
</dbReference>
<proteinExistence type="inferred from homology"/>
<keyword evidence="4 14" id="KW-1003">Cell membrane</keyword>
<dbReference type="PANTHER" id="PTHR22888:SF18">
    <property type="entry name" value="CYTOCHROME BO(3) UBIQUINOL OXIDASE SUBUNIT 2"/>
    <property type="match status" value="1"/>
</dbReference>
<dbReference type="InterPro" id="IPR045187">
    <property type="entry name" value="CcO_II"/>
</dbReference>
<feature type="transmembrane region" description="Helical" evidence="15">
    <location>
        <begin position="39"/>
        <end position="63"/>
    </location>
</feature>
<name>A0A1M5RYQ7_9GAMM</name>
<dbReference type="GO" id="GO:0005886">
    <property type="term" value="C:plasma membrane"/>
    <property type="evidence" value="ECO:0007669"/>
    <property type="project" value="UniProtKB-SubCell"/>
</dbReference>
<evidence type="ECO:0000256" key="15">
    <source>
        <dbReference type="SAM" id="Phobius"/>
    </source>
</evidence>
<dbReference type="GO" id="GO:0042773">
    <property type="term" value="P:ATP synthesis coupled electron transport"/>
    <property type="evidence" value="ECO:0007669"/>
    <property type="project" value="TreeGrafter"/>
</dbReference>
<dbReference type="InterPro" id="IPR008972">
    <property type="entry name" value="Cupredoxin"/>
</dbReference>
<accession>A0A1M5RYQ7</accession>
<organism evidence="18 19">
    <name type="scientific">Hydrocarboniphaga daqingensis</name>
    <dbReference type="NCBI Taxonomy" id="490188"/>
    <lineage>
        <taxon>Bacteria</taxon>
        <taxon>Pseudomonadati</taxon>
        <taxon>Pseudomonadota</taxon>
        <taxon>Gammaproteobacteria</taxon>
        <taxon>Nevskiales</taxon>
        <taxon>Nevskiaceae</taxon>
        <taxon>Hydrocarboniphaga</taxon>
    </lineage>
</organism>
<dbReference type="Pfam" id="PF00116">
    <property type="entry name" value="COX2"/>
    <property type="match status" value="1"/>
</dbReference>
<dbReference type="STRING" id="490188.SAMN04488068_3279"/>
<dbReference type="OrthoDB" id="9783445at2"/>
<dbReference type="PROSITE" id="PS50999">
    <property type="entry name" value="COX2_TM"/>
    <property type="match status" value="1"/>
</dbReference>
<evidence type="ECO:0000256" key="2">
    <source>
        <dbReference type="ARBA" id="ARBA00007866"/>
    </source>
</evidence>
<comment type="subcellular location">
    <subcellularLocation>
        <location evidence="1">Cell membrane</location>
        <topology evidence="1">Multi-pass membrane protein</topology>
    </subcellularLocation>
</comment>
<dbReference type="Gene3D" id="2.60.40.420">
    <property type="entry name" value="Cupredoxins - blue copper proteins"/>
    <property type="match status" value="1"/>
</dbReference>
<dbReference type="InterPro" id="IPR006333">
    <property type="entry name" value="Cyt_o_ubiquinol_oxidase_su2"/>
</dbReference>
<evidence type="ECO:0000256" key="3">
    <source>
        <dbReference type="ARBA" id="ARBA00022448"/>
    </source>
</evidence>
<dbReference type="CDD" id="cd04212">
    <property type="entry name" value="CuRO_UO_II"/>
    <property type="match status" value="1"/>
</dbReference>
<keyword evidence="10 14" id="KW-0560">Oxidoreductase</keyword>
<evidence type="ECO:0000256" key="9">
    <source>
        <dbReference type="ARBA" id="ARBA00022989"/>
    </source>
</evidence>
<keyword evidence="3 14" id="KW-0813">Transport</keyword>
<evidence type="ECO:0000256" key="12">
    <source>
        <dbReference type="ARBA" id="ARBA00023139"/>
    </source>
</evidence>
<evidence type="ECO:0000256" key="11">
    <source>
        <dbReference type="ARBA" id="ARBA00023136"/>
    </source>
</evidence>
<dbReference type="Gene3D" id="1.10.287.90">
    <property type="match status" value="1"/>
</dbReference>
<evidence type="ECO:0000256" key="7">
    <source>
        <dbReference type="ARBA" id="ARBA00022729"/>
    </source>
</evidence>
<dbReference type="InterPro" id="IPR011759">
    <property type="entry name" value="Cyt_c_oxidase_su2_TM_dom"/>
</dbReference>
<evidence type="ECO:0000313" key="19">
    <source>
        <dbReference type="Proteomes" id="UP000199758"/>
    </source>
</evidence>
<dbReference type="EMBL" id="FQWZ01000008">
    <property type="protein sequence ID" value="SHH31340.1"/>
    <property type="molecule type" value="Genomic_DNA"/>
</dbReference>
<dbReference type="PROSITE" id="PS51257">
    <property type="entry name" value="PROKAR_LIPOPROTEIN"/>
    <property type="match status" value="1"/>
</dbReference>
<dbReference type="PANTHER" id="PTHR22888">
    <property type="entry name" value="CYTOCHROME C OXIDASE, SUBUNIT II"/>
    <property type="match status" value="1"/>
</dbReference>
<keyword evidence="6 15" id="KW-0812">Transmembrane</keyword>
<comment type="similarity">
    <text evidence="2 14">Belongs to the cytochrome c oxidase subunit 2 family.</text>
</comment>
<feature type="transmembrane region" description="Helical" evidence="15">
    <location>
        <begin position="83"/>
        <end position="105"/>
    </location>
</feature>
<sequence>MLVRMLPKLLLPVLALLLAGCETVVMSPSGDVAVQQRNLIVASTILMLLIIVPVIALTLFFAWRYRASNTDAPYDPEWNHSTALELVIWSAPLLIIIALGALTWIGTHTLDPYRPLDRIEAGRPLAPDAKTLKVQVVAMDWKWLFLYPDYGVASVNELAAPVDMPIQFQITASTVMNSFFIPALAGQIYAMPGMQTELNAVINRAGDFEGFSANYSGAGFSGMRFRFKALDAAGFDAWIAKARAEGGSLQREDYLQLEKPSERDPVRWYANVPADLYPAILNMCVEKTKMCMSEMMAIDANGGMGKEGLFNVSHLIYDQPRARGAHATIKGKDYVSALCPVPGAPAPSEHAARLAP</sequence>
<feature type="domain" description="Cytochrome oxidase subunit II copper A binding" evidence="16">
    <location>
        <begin position="129"/>
        <end position="241"/>
    </location>
</feature>
<dbReference type="GO" id="GO:0016682">
    <property type="term" value="F:oxidoreductase activity, acting on diphenols and related substances as donors, oxygen as acceptor"/>
    <property type="evidence" value="ECO:0007669"/>
    <property type="project" value="InterPro"/>
</dbReference>
<protein>
    <recommendedName>
        <fullName evidence="14">Ubiquinol oxidase subunit 2</fullName>
    </recommendedName>
</protein>
<gene>
    <name evidence="18" type="ORF">SAMN04488068_3279</name>
</gene>
<evidence type="ECO:0000259" key="17">
    <source>
        <dbReference type="PROSITE" id="PS50999"/>
    </source>
</evidence>
<keyword evidence="13" id="KW-0449">Lipoprotein</keyword>